<dbReference type="Proteomes" id="UP000461276">
    <property type="component" value="Unassembled WGS sequence"/>
</dbReference>
<dbReference type="EMBL" id="CYYK01000010">
    <property type="protein sequence ID" value="CUO67132.1"/>
    <property type="molecule type" value="Genomic_DNA"/>
</dbReference>
<dbReference type="InterPro" id="IPR050908">
    <property type="entry name" value="SmbC-like"/>
</dbReference>
<evidence type="ECO:0000256" key="1">
    <source>
        <dbReference type="ARBA" id="ARBA00023015"/>
    </source>
</evidence>
<dbReference type="PANTHER" id="PTHR40055">
    <property type="entry name" value="TRANSCRIPTIONAL REGULATOR YGIV-RELATED"/>
    <property type="match status" value="1"/>
</dbReference>
<dbReference type="PRINTS" id="PR00032">
    <property type="entry name" value="HTHARAC"/>
</dbReference>
<dbReference type="InterPro" id="IPR009057">
    <property type="entry name" value="Homeodomain-like_sf"/>
</dbReference>
<dbReference type="SMART" id="SM00871">
    <property type="entry name" value="AraC_E_bind"/>
    <property type="match status" value="1"/>
</dbReference>
<evidence type="ECO:0000313" key="10">
    <source>
        <dbReference type="EMBL" id="TWV61662.1"/>
    </source>
</evidence>
<dbReference type="SUPFAM" id="SSF46689">
    <property type="entry name" value="Homeodomain-like"/>
    <property type="match status" value="2"/>
</dbReference>
<evidence type="ECO:0000313" key="6">
    <source>
        <dbReference type="EMBL" id="MDB9003485.1"/>
    </source>
</evidence>
<dbReference type="SMART" id="SM00342">
    <property type="entry name" value="HTH_ARAC"/>
    <property type="match status" value="1"/>
</dbReference>
<dbReference type="Proteomes" id="UP001221009">
    <property type="component" value="Chromosome"/>
</dbReference>
<dbReference type="RefSeq" id="WP_008772069.1">
    <property type="nucleotide sequence ID" value="NZ_AP019729.1"/>
</dbReference>
<keyword evidence="2" id="KW-0238">DNA-binding</keyword>
<keyword evidence="1" id="KW-0805">Transcription regulation</keyword>
<dbReference type="InterPro" id="IPR020449">
    <property type="entry name" value="Tscrpt_reg_AraC-type_HTH"/>
</dbReference>
<dbReference type="InterPro" id="IPR011256">
    <property type="entry name" value="Reg_factor_effector_dom_sf"/>
</dbReference>
<dbReference type="EMBL" id="WKLT01000008">
    <property type="protein sequence ID" value="MRY58328.1"/>
    <property type="molecule type" value="Genomic_DNA"/>
</dbReference>
<dbReference type="GeneID" id="93525517"/>
<dbReference type="Proteomes" id="UP001210126">
    <property type="component" value="Unassembled WGS sequence"/>
</dbReference>
<name>A0A174GWM2_PARDI</name>
<dbReference type="Proteomes" id="UP000315827">
    <property type="component" value="Unassembled WGS sequence"/>
</dbReference>
<protein>
    <submittedName>
        <fullName evidence="6">AraC family transcriptional regulator</fullName>
    </submittedName>
    <submittedName>
        <fullName evidence="8">Helix-turn-helix domain-containing protein</fullName>
    </submittedName>
    <submittedName>
        <fullName evidence="5">Right origin-binding protein</fullName>
    </submittedName>
</protein>
<dbReference type="Gene3D" id="3.20.80.10">
    <property type="entry name" value="Regulatory factor, effector binding domain"/>
    <property type="match status" value="1"/>
</dbReference>
<dbReference type="EMBL" id="VOHW01000005">
    <property type="protein sequence ID" value="TWV61662.1"/>
    <property type="molecule type" value="Genomic_DNA"/>
</dbReference>
<dbReference type="PROSITE" id="PS00041">
    <property type="entry name" value="HTH_ARAC_FAMILY_1"/>
    <property type="match status" value="1"/>
</dbReference>
<dbReference type="Gene3D" id="1.10.10.60">
    <property type="entry name" value="Homeodomain-like"/>
    <property type="match status" value="2"/>
</dbReference>
<reference evidence="6" key="4">
    <citation type="submission" date="2023-01" db="EMBL/GenBank/DDBJ databases">
        <title>Human gut microbiome strain richness.</title>
        <authorList>
            <person name="Chen-Liaw A."/>
        </authorList>
    </citation>
    <scope>NUCLEOTIDE SEQUENCE</scope>
    <source>
        <strain evidence="7">D35st1_E5_D35t1_190705</strain>
        <strain evidence="6">RTP21484st1_E5_RTP21484_190118</strain>
    </source>
</reference>
<feature type="domain" description="HTH araC/xylS-type" evidence="4">
    <location>
        <begin position="14"/>
        <end position="112"/>
    </location>
</feature>
<reference evidence="14 15" key="2">
    <citation type="journal article" date="2019" name="Nat. Med.">
        <title>A library of human gut bacterial isolates paired with longitudinal multiomics data enables mechanistic microbiome research.</title>
        <authorList>
            <person name="Poyet M."/>
            <person name="Groussin M."/>
            <person name="Gibbons S.M."/>
            <person name="Avila-Pacheco J."/>
            <person name="Jiang X."/>
            <person name="Kearney S.M."/>
            <person name="Perrotta A.R."/>
            <person name="Berdy B."/>
            <person name="Zhao S."/>
            <person name="Lieberman T.D."/>
            <person name="Swanson P.K."/>
            <person name="Smith M."/>
            <person name="Roesemann S."/>
            <person name="Alexander J.E."/>
            <person name="Rich S.A."/>
            <person name="Livny J."/>
            <person name="Vlamakis H."/>
            <person name="Clish C."/>
            <person name="Bullock K."/>
            <person name="Deik A."/>
            <person name="Scott J."/>
            <person name="Pierce K.A."/>
            <person name="Xavier R.J."/>
            <person name="Alm E.J."/>
        </authorList>
    </citation>
    <scope>NUCLEOTIDE SEQUENCE [LARGE SCALE GENOMIC DNA]</scope>
    <source>
        <strain evidence="8 15">BIOML-A41</strain>
        <strain evidence="9 14">BIOML-A9</strain>
    </source>
</reference>
<gene>
    <name evidence="5" type="primary">rob</name>
    <name evidence="5" type="ORF">ERS852380_02828</name>
    <name evidence="10" type="ORF">FSA05_10095</name>
    <name evidence="8" type="ORF">GKD59_10510</name>
    <name evidence="9" type="ORF">GKD67_01620</name>
    <name evidence="11" type="ORF">P2T59_06665</name>
    <name evidence="6" type="ORF">PN599_00520</name>
    <name evidence="7" type="ORF">PN612_20005</name>
</gene>
<sequence length="280" mass="32411">MKPDTENIYQRKINQVIDYINANLHLPLRLDIIAGQVNVSERQLLRIMKGALNESLYAYVARQRVERAVLYMHTEDMSLADLASRVGYDNPQSFSKAFKKQFSVSPKAYMDKLRARLREETEKWSNPHDLEVEVCEVDDLDLVYIRIFGKYGEAEPYEEAWNLLIGFLKENQALSEDTRFIGLSFDDPNVTHPDQCRFYACASVGKEIIPSGMFGTIRLQKGKYAVYTLKGSYAGLQELYNTINIDFNYTKRHGMAFEEYVSYSEEDDDTQVTKIYIPIK</sequence>
<dbReference type="InterPro" id="IPR029442">
    <property type="entry name" value="GyrI-like"/>
</dbReference>
<dbReference type="EMBL" id="JAQMPJ010000001">
    <property type="protein sequence ID" value="MDB9003485.1"/>
    <property type="molecule type" value="Genomic_DNA"/>
</dbReference>
<dbReference type="Proteomes" id="UP000095455">
    <property type="component" value="Unassembled WGS sequence"/>
</dbReference>
<dbReference type="GO" id="GO:0003700">
    <property type="term" value="F:DNA-binding transcription factor activity"/>
    <property type="evidence" value="ECO:0007669"/>
    <property type="project" value="InterPro"/>
</dbReference>
<dbReference type="InterPro" id="IPR018060">
    <property type="entry name" value="HTH_AraC"/>
</dbReference>
<evidence type="ECO:0000313" key="8">
    <source>
        <dbReference type="EMBL" id="MRY58328.1"/>
    </source>
</evidence>
<evidence type="ECO:0000256" key="2">
    <source>
        <dbReference type="ARBA" id="ARBA00023125"/>
    </source>
</evidence>
<dbReference type="EMBL" id="WKMY01000001">
    <property type="protein sequence ID" value="MRY91957.1"/>
    <property type="molecule type" value="Genomic_DNA"/>
</dbReference>
<keyword evidence="3" id="KW-0804">Transcription</keyword>
<dbReference type="InterPro" id="IPR018062">
    <property type="entry name" value="HTH_AraC-typ_CS"/>
</dbReference>
<evidence type="ECO:0000313" key="14">
    <source>
        <dbReference type="Proteomes" id="UP000461276"/>
    </source>
</evidence>
<evidence type="ECO:0000313" key="11">
    <source>
        <dbReference type="EMBL" id="WET65664.1"/>
    </source>
</evidence>
<evidence type="ECO:0000313" key="15">
    <source>
        <dbReference type="Proteomes" id="UP000463337"/>
    </source>
</evidence>
<evidence type="ECO:0000313" key="5">
    <source>
        <dbReference type="EMBL" id="CUO67132.1"/>
    </source>
</evidence>
<dbReference type="EMBL" id="JAQMPX010000144">
    <property type="protein sequence ID" value="MDB9140778.1"/>
    <property type="molecule type" value="Genomic_DNA"/>
</dbReference>
<dbReference type="PROSITE" id="PS01124">
    <property type="entry name" value="HTH_ARAC_FAMILY_2"/>
    <property type="match status" value="1"/>
</dbReference>
<reference evidence="11" key="5">
    <citation type="submission" date="2023-03" db="EMBL/GenBank/DDBJ databases">
        <title>Parabacteroides distasonis, a bacteria resistant against UC.</title>
        <authorList>
            <person name="Dai W."/>
        </authorList>
    </citation>
    <scope>NUCLEOTIDE SEQUENCE</scope>
    <source>
        <strain evidence="11">F1-28</strain>
    </source>
</reference>
<dbReference type="Pfam" id="PF06445">
    <property type="entry name" value="GyrI-like"/>
    <property type="match status" value="1"/>
</dbReference>
<reference evidence="10 13" key="3">
    <citation type="submission" date="2019-07" db="EMBL/GenBank/DDBJ databases">
        <title>Genome sequencing of Parabacteroides distasonis iSURF_7.</title>
        <authorList>
            <person name="Degefu H.N."/>
            <person name="Ruoff K.L."/>
            <person name="Price C.E."/>
            <person name="Valls R.A."/>
            <person name="O'Toole G.A."/>
        </authorList>
    </citation>
    <scope>NUCLEOTIDE SEQUENCE [LARGE SCALE GENOMIC DNA]</scope>
    <source>
        <strain evidence="10 13">CFPLTA003_1B</strain>
    </source>
</reference>
<evidence type="ECO:0000256" key="3">
    <source>
        <dbReference type="ARBA" id="ARBA00023163"/>
    </source>
</evidence>
<dbReference type="Proteomes" id="UP001211522">
    <property type="component" value="Unassembled WGS sequence"/>
</dbReference>
<dbReference type="EMBL" id="CP120353">
    <property type="protein sequence ID" value="WET65664.1"/>
    <property type="molecule type" value="Genomic_DNA"/>
</dbReference>
<dbReference type="PANTHER" id="PTHR40055:SF1">
    <property type="entry name" value="TRANSCRIPTIONAL REGULATOR YGIV-RELATED"/>
    <property type="match status" value="1"/>
</dbReference>
<evidence type="ECO:0000313" key="13">
    <source>
        <dbReference type="Proteomes" id="UP000315827"/>
    </source>
</evidence>
<dbReference type="AlphaFoldDB" id="A0A174GWM2"/>
<evidence type="ECO:0000313" key="9">
    <source>
        <dbReference type="EMBL" id="MRY91957.1"/>
    </source>
</evidence>
<dbReference type="InterPro" id="IPR010499">
    <property type="entry name" value="AraC_E-bd"/>
</dbReference>
<accession>A0A174GWM2</accession>
<proteinExistence type="predicted"/>
<organism evidence="8 15">
    <name type="scientific">Parabacteroides distasonis</name>
    <dbReference type="NCBI Taxonomy" id="823"/>
    <lineage>
        <taxon>Bacteria</taxon>
        <taxon>Pseudomonadati</taxon>
        <taxon>Bacteroidota</taxon>
        <taxon>Bacteroidia</taxon>
        <taxon>Bacteroidales</taxon>
        <taxon>Tannerellaceae</taxon>
        <taxon>Parabacteroides</taxon>
    </lineage>
</organism>
<dbReference type="SUPFAM" id="SSF55136">
    <property type="entry name" value="Probable bacterial effector-binding domain"/>
    <property type="match status" value="1"/>
</dbReference>
<dbReference type="Proteomes" id="UP000463337">
    <property type="component" value="Unassembled WGS sequence"/>
</dbReference>
<evidence type="ECO:0000313" key="7">
    <source>
        <dbReference type="EMBL" id="MDB9140778.1"/>
    </source>
</evidence>
<evidence type="ECO:0000313" key="12">
    <source>
        <dbReference type="Proteomes" id="UP000095455"/>
    </source>
</evidence>
<reference evidence="5 12" key="1">
    <citation type="submission" date="2015-09" db="EMBL/GenBank/DDBJ databases">
        <authorList>
            <consortium name="Pathogen Informatics"/>
        </authorList>
    </citation>
    <scope>NUCLEOTIDE SEQUENCE [LARGE SCALE GENOMIC DNA]</scope>
    <source>
        <strain evidence="5 12">2789STDY5608822</strain>
    </source>
</reference>
<evidence type="ECO:0000259" key="4">
    <source>
        <dbReference type="PROSITE" id="PS01124"/>
    </source>
</evidence>
<dbReference type="GO" id="GO:0043565">
    <property type="term" value="F:sequence-specific DNA binding"/>
    <property type="evidence" value="ECO:0007669"/>
    <property type="project" value="InterPro"/>
</dbReference>
<dbReference type="Pfam" id="PF12833">
    <property type="entry name" value="HTH_18"/>
    <property type="match status" value="1"/>
</dbReference>